<dbReference type="InterPro" id="IPR023214">
    <property type="entry name" value="HAD_sf"/>
</dbReference>
<gene>
    <name evidence="2" type="primary">ywpJ_1</name>
    <name evidence="2" type="ORF">NCTC12218_00736</name>
</gene>
<dbReference type="NCBIfam" id="TIGR00099">
    <property type="entry name" value="Cof-subfamily"/>
    <property type="match status" value="1"/>
</dbReference>
<dbReference type="InterPro" id="IPR036412">
    <property type="entry name" value="HAD-like_sf"/>
</dbReference>
<dbReference type="SFLD" id="SFLDG01140">
    <property type="entry name" value="C2.B:_Phosphomannomutase_and_P"/>
    <property type="match status" value="1"/>
</dbReference>
<dbReference type="EC" id="3.1.3.-" evidence="2"/>
<dbReference type="Gene3D" id="3.40.50.1000">
    <property type="entry name" value="HAD superfamily/HAD-like"/>
    <property type="match status" value="1"/>
</dbReference>
<name>A0A7Z7QNE9_STASC</name>
<dbReference type="Pfam" id="PF08282">
    <property type="entry name" value="Hydrolase_3"/>
    <property type="match status" value="1"/>
</dbReference>
<dbReference type="InterPro" id="IPR000150">
    <property type="entry name" value="Cof"/>
</dbReference>
<dbReference type="PANTHER" id="PTHR10000">
    <property type="entry name" value="PHOSPHOSERINE PHOSPHATASE"/>
    <property type="match status" value="1"/>
</dbReference>
<reference evidence="2" key="1">
    <citation type="submission" date="2018-06" db="EMBL/GenBank/DDBJ databases">
        <authorList>
            <consortium name="Pathogen Informatics"/>
            <person name="Doyle S."/>
        </authorList>
    </citation>
    <scope>NUCLEOTIDE SEQUENCE [LARGE SCALE GENOMIC DNA]</scope>
    <source>
        <strain evidence="2">NCTC12218</strain>
    </source>
</reference>
<dbReference type="PANTHER" id="PTHR10000:SF55">
    <property type="entry name" value="5-AMINO-6-(5-PHOSPHO-D-RIBITYLAMINO)URACIL PHOSPHATASE YCSE"/>
    <property type="match status" value="1"/>
</dbReference>
<dbReference type="SUPFAM" id="SSF56784">
    <property type="entry name" value="HAD-like"/>
    <property type="match status" value="1"/>
</dbReference>
<proteinExistence type="predicted"/>
<dbReference type="EMBL" id="LR962863">
    <property type="protein sequence ID" value="CAD7359137.1"/>
    <property type="molecule type" value="Genomic_DNA"/>
</dbReference>
<reference evidence="1 3" key="2">
    <citation type="submission" date="2020-11" db="EMBL/GenBank/DDBJ databases">
        <authorList>
            <consortium name="Pathogen Informatics"/>
        </authorList>
    </citation>
    <scope>NUCLEOTIDE SEQUENCE [LARGE SCALE GENOMIC DNA]</scope>
    <source>
        <strain evidence="1 3">NCTC12218</strain>
    </source>
</reference>
<keyword evidence="2" id="KW-0378">Hydrolase</keyword>
<evidence type="ECO:0000313" key="2">
    <source>
        <dbReference type="EMBL" id="SUM87686.1"/>
    </source>
</evidence>
<dbReference type="SFLD" id="SFLDS00003">
    <property type="entry name" value="Haloacid_Dehalogenase"/>
    <property type="match status" value="1"/>
</dbReference>
<sequence>MKGNAIMQNIKAIFLDMDGTILHQNNRASEKTASVIARLRSEGYKVFLATGRAYEEIHLLIPEDLQFDGIISSNGTLGHIDEHVLFEHDLSLEAVRQIVMEAQQDGIYYEVFPFDEPRFALNEDQSWMLSLVKGDKPDTVNESEWLSRHEAVREKLTWRDTIPTQLGFSKIYLFHSDLNKIKSFREKMVAQQSELNIEVSNSTPNNVETMAYHINKGTGIEEMCRHFNIQLSETLVIGDSDNDRAMFKVGGVTVAMKNASAEIKALTQYETEVDHNHDGAAQFLEAQLLK</sequence>
<dbReference type="AlphaFoldDB" id="A0A7Z7QNE9"/>
<evidence type="ECO:0000313" key="1">
    <source>
        <dbReference type="EMBL" id="CAD7359137.1"/>
    </source>
</evidence>
<dbReference type="EMBL" id="UHEF01000001">
    <property type="protein sequence ID" value="SUM87686.1"/>
    <property type="molecule type" value="Genomic_DNA"/>
</dbReference>
<evidence type="ECO:0000313" key="3">
    <source>
        <dbReference type="Proteomes" id="UP000264146"/>
    </source>
</evidence>
<dbReference type="GO" id="GO:0005829">
    <property type="term" value="C:cytosol"/>
    <property type="evidence" value="ECO:0007669"/>
    <property type="project" value="TreeGrafter"/>
</dbReference>
<organism evidence="2">
    <name type="scientific">Staphylococcus schleiferi</name>
    <dbReference type="NCBI Taxonomy" id="1295"/>
    <lineage>
        <taxon>Bacteria</taxon>
        <taxon>Bacillati</taxon>
        <taxon>Bacillota</taxon>
        <taxon>Bacilli</taxon>
        <taxon>Bacillales</taxon>
        <taxon>Staphylococcaceae</taxon>
        <taxon>Staphylococcus</taxon>
    </lineage>
</organism>
<dbReference type="InterPro" id="IPR006379">
    <property type="entry name" value="HAD-SF_hydro_IIB"/>
</dbReference>
<dbReference type="NCBIfam" id="TIGR01484">
    <property type="entry name" value="HAD-SF-IIB"/>
    <property type="match status" value="1"/>
</dbReference>
<dbReference type="Gene3D" id="3.30.1240.10">
    <property type="match status" value="1"/>
</dbReference>
<protein>
    <submittedName>
        <fullName evidence="2">Cof family hydrolase</fullName>
        <ecNumber evidence="2">3.1.3.-</ecNumber>
    </submittedName>
</protein>
<dbReference type="GO" id="GO:0016791">
    <property type="term" value="F:phosphatase activity"/>
    <property type="evidence" value="ECO:0007669"/>
    <property type="project" value="TreeGrafter"/>
</dbReference>
<accession>A0A7Z7QNE9</accession>
<dbReference type="GO" id="GO:0000287">
    <property type="term" value="F:magnesium ion binding"/>
    <property type="evidence" value="ECO:0007669"/>
    <property type="project" value="TreeGrafter"/>
</dbReference>
<dbReference type="Proteomes" id="UP000264146">
    <property type="component" value="Chromosome"/>
</dbReference>